<protein>
    <recommendedName>
        <fullName evidence="3">SbsA Ig-like domain-containing protein</fullName>
    </recommendedName>
</protein>
<evidence type="ECO:0000313" key="4">
    <source>
        <dbReference type="EMBL" id="BCK00776.1"/>
    </source>
</evidence>
<dbReference type="KEGG" id="acht:bsdcttw_38160"/>
<dbReference type="PANTHER" id="PTHR45661">
    <property type="entry name" value="SURFACE ANTIGEN"/>
    <property type="match status" value="1"/>
</dbReference>
<dbReference type="InterPro" id="IPR032675">
    <property type="entry name" value="LRR_dom_sf"/>
</dbReference>
<dbReference type="RefSeq" id="WP_185256417.1">
    <property type="nucleotide sequence ID" value="NZ_AP023368.1"/>
</dbReference>
<feature type="chain" id="PRO_5038689099" description="SbsA Ig-like domain-containing protein" evidence="2">
    <location>
        <begin position="31"/>
        <end position="1797"/>
    </location>
</feature>
<evidence type="ECO:0000259" key="3">
    <source>
        <dbReference type="Pfam" id="PF13205"/>
    </source>
</evidence>
<organism evidence="4 5">
    <name type="scientific">Anaerocolumna chitinilytica</name>
    <dbReference type="NCBI Taxonomy" id="1727145"/>
    <lineage>
        <taxon>Bacteria</taxon>
        <taxon>Bacillati</taxon>
        <taxon>Bacillota</taxon>
        <taxon>Clostridia</taxon>
        <taxon>Lachnospirales</taxon>
        <taxon>Lachnospiraceae</taxon>
        <taxon>Anaerocolumna</taxon>
    </lineage>
</organism>
<keyword evidence="5" id="KW-1185">Reference proteome</keyword>
<accession>A0A7I8DUJ9</accession>
<dbReference type="PANTHER" id="PTHR45661:SF3">
    <property type="entry name" value="IG-LIKE DOMAIN-CONTAINING PROTEIN"/>
    <property type="match status" value="1"/>
</dbReference>
<feature type="domain" description="SbsA Ig-like" evidence="3">
    <location>
        <begin position="1083"/>
        <end position="1191"/>
    </location>
</feature>
<evidence type="ECO:0000256" key="1">
    <source>
        <dbReference type="ARBA" id="ARBA00022729"/>
    </source>
</evidence>
<dbReference type="Pfam" id="PF13205">
    <property type="entry name" value="Big_5"/>
    <property type="match status" value="1"/>
</dbReference>
<sequence>MKKRFFAICLIVTMLIGLMPGNLVTANAQAIGNPDITVSVNKKIDVALAVGNTGVDYSNFSKDLKAKLLELGQIPEEDINVSELESKSVSTSSNSFNWWVYDHTINAADIRDNDHVYIEQTESNNSSSGHPYYNNVSHIQPTNNGADLFFTGYGASAYKDFMYLQNTDPTTKTFQFDIIENEAYDALDGVGFLFNTSVTGNYPDTQKMSGYLLFLQYNPSGTGQEIALYQFKDINTKNFHHRSQPSLINGTGFTKLASSNAYSTNVKYRKIKIETQPANVKVWYTGSASAITNDLDDSNIITWTKAGSSESLGTKVSFEKASAYGFGPLASYRAHGCNRPTSIALKNLTMSTEKAKTLKEVVSEPEWGKDTSKYIVNLNEDVISDLNDPQEENEIINRLNNDDVTYIGWGSDDNKTQTEEFIGLNNSKGGFVNVDSSDTDTYDKQITAIAHKILEDNYPKAVDSKDGIAYVLTSESVNLAVNGAASSGTADAEWPNGKWKVVHTTDGFSNTEGIYAKSGQTVPDLDNDFSLPGKYEIYYKDTLVQTVIAHRQPVAYFTATVVSGSAITAGSGEDSTVTGPAITDISEGDSVVTGPAITVTGAAITYTDLSYDPDGIGIDASKNVWKYIDLSADSPAWVTSDTPITIIIPDHRYLISLTVTDTFGAVSNPYARQVSYSYTYDTGTETGVKLKPHADFDLSETTLIKGQNEQLVLTDKSYDVYGAEVTGTYTVTKDGAPYNKVITAQTVSGSAITSQVIDFSEDVPGTYKISLTVTSENGTSEAFSRTVDFISDDKAPVATSSAGNNSTIGDNKVVLTFKDAGGSGLKVQKICVATGSAISEDSVWSEPSSKGTRTVLLPSTGSYYIHYEAEDKAGNKSTGYFGPITYKDMTPPAVTCDVANNATIGNGKAVLTFTDNSGIKNQKVFISSNTATPGANANGWSDVSSASERVVTFPSNGIFYIHYVAEDKEGNIAVGYFGPINYTDSTKPEATASISNGTVTGDKNVVVSFTDAGGSGLKEYKVFLSKSMDTPSDSDKWIVGETPDVRVTFPEDGTYYIHYTVKDNAENEAVGYLGPFTFVGTIPYVSSIITPVNDATNVSVNTNISFQVSENVVKGDGYLTVYDSKTGKKFLDIHSSNNKVKINENVVTVELPKVLGYDSAYYVKLDTNFVKSETKNAMAEFGSKSTWAFTTAKKSGDVTADDVKILRCETYQKVSEETTYPQVVPDPDQEKTFDVYAEDGELYIIPILSKATDKITVTGSGCEAELLNPLKIKVTYDSSVSNPTVTVKFSDTNSYTFHIKKLDKVLKAEVKIDTTSVTASVGNSNLLNTVDISGDVLDSNIVSIKVMLLIREPQKQDEKDSLKAYVDGAFKDNVTTFFDASLIKAVSDGTITSNSSISNTQEPVAIMIDIPAAFQSGYNYQVVRYHDGVCENLPTTVISGGTKLLFETDRFSTYGVVYTTAPANGTAITDDTKDTDETKEIKVPEEMAVTAGTLTKVAIENLAKDASVVYHVCTPTYISADANGNIFAKKAGKAVLMATVTNQGKSEVYTIKVTIKPVAKPTKVGYIQYYDQLVQYKNINYRITKSASENANGTVAVANNQINDKLPAKVSIPASITLDGKKYDVVSIDESAFYSVQGIASVNIPYSVTDISSTAFTGCSNLVSFTVDKKNPNYSAKKMMLLDKSGTTLISYPSAKSKITVDSKIKVIGAYAFSVCRGLKEVIIPSNVKEIDGCAFAHSGLTKVTFTSSVVPVMPYPCVFEDISAQSTIYVPKKAVTSYKKAFNHFRMPAGVTVKAK</sequence>
<dbReference type="EMBL" id="AP023368">
    <property type="protein sequence ID" value="BCK00776.1"/>
    <property type="molecule type" value="Genomic_DNA"/>
</dbReference>
<name>A0A7I8DUJ9_9FIRM</name>
<dbReference type="Pfam" id="PF13306">
    <property type="entry name" value="LRR_5"/>
    <property type="match status" value="2"/>
</dbReference>
<dbReference type="InterPro" id="IPR026906">
    <property type="entry name" value="LRR_5"/>
</dbReference>
<dbReference type="Gene3D" id="3.80.10.10">
    <property type="entry name" value="Ribonuclease Inhibitor"/>
    <property type="match status" value="1"/>
</dbReference>
<proteinExistence type="predicted"/>
<dbReference type="InterPro" id="IPR053139">
    <property type="entry name" value="Surface_bspA-like"/>
</dbReference>
<evidence type="ECO:0000313" key="5">
    <source>
        <dbReference type="Proteomes" id="UP000515703"/>
    </source>
</evidence>
<feature type="signal peptide" evidence="2">
    <location>
        <begin position="1"/>
        <end position="30"/>
    </location>
</feature>
<reference evidence="4 5" key="2">
    <citation type="submission" date="2020-08" db="EMBL/GenBank/DDBJ databases">
        <authorList>
            <person name="Ueki A."/>
            <person name="Tonouchi A."/>
        </authorList>
    </citation>
    <scope>NUCLEOTIDE SEQUENCE [LARGE SCALE GENOMIC DNA]</scope>
    <source>
        <strain evidence="4 5">CTTW</strain>
    </source>
</reference>
<keyword evidence="1 2" id="KW-0732">Signal</keyword>
<reference evidence="4 5" key="1">
    <citation type="submission" date="2020-08" db="EMBL/GenBank/DDBJ databases">
        <title>Draft genome sequencing of an Anaerocolumna strain isolated from anoxic soil subjected to BSD treatment.</title>
        <authorList>
            <person name="Uek A."/>
            <person name="Tonouchi A."/>
        </authorList>
    </citation>
    <scope>NUCLEOTIDE SEQUENCE [LARGE SCALE GENOMIC DNA]</scope>
    <source>
        <strain evidence="4 5">CTTW</strain>
    </source>
</reference>
<evidence type="ECO:0000256" key="2">
    <source>
        <dbReference type="SAM" id="SignalP"/>
    </source>
</evidence>
<gene>
    <name evidence="4" type="ORF">bsdcttw_38160</name>
</gene>
<dbReference type="InterPro" id="IPR032812">
    <property type="entry name" value="SbsA_Ig"/>
</dbReference>
<dbReference type="Proteomes" id="UP000515703">
    <property type="component" value="Chromosome"/>
</dbReference>